<feature type="domain" description="Rieske" evidence="6">
    <location>
        <begin position="8"/>
        <end position="110"/>
    </location>
</feature>
<dbReference type="Proteomes" id="UP000318050">
    <property type="component" value="Unassembled WGS sequence"/>
</dbReference>
<dbReference type="AlphaFoldDB" id="A0A560HVJ0"/>
<dbReference type="SUPFAM" id="SSF50022">
    <property type="entry name" value="ISP domain"/>
    <property type="match status" value="1"/>
</dbReference>
<reference evidence="7 8" key="1">
    <citation type="submission" date="2019-06" db="EMBL/GenBank/DDBJ databases">
        <title>Genomic Encyclopedia of Type Strains, Phase IV (KMG-V): Genome sequencing to study the core and pangenomes of soil and plant-associated prokaryotes.</title>
        <authorList>
            <person name="Whitman W."/>
        </authorList>
    </citation>
    <scope>NUCLEOTIDE SEQUENCE [LARGE SCALE GENOMIC DNA]</scope>
    <source>
        <strain evidence="7 8">BR 11140</strain>
    </source>
</reference>
<dbReference type="PANTHER" id="PTHR21266">
    <property type="entry name" value="IRON-SULFUR DOMAIN CONTAINING PROTEIN"/>
    <property type="match status" value="1"/>
</dbReference>
<dbReference type="PANTHER" id="PTHR21266:SF60">
    <property type="entry name" value="3-KETOSTEROID-9-ALPHA-MONOOXYGENASE, OXYGENASE COMPONENT"/>
    <property type="match status" value="1"/>
</dbReference>
<comment type="caution">
    <text evidence="7">The sequence shown here is derived from an EMBL/GenBank/DDBJ whole genome shotgun (WGS) entry which is preliminary data.</text>
</comment>
<evidence type="ECO:0000256" key="5">
    <source>
        <dbReference type="ARBA" id="ARBA00023014"/>
    </source>
</evidence>
<dbReference type="InterPro" id="IPR017941">
    <property type="entry name" value="Rieske_2Fe-2S"/>
</dbReference>
<accession>A0A560HVJ0</accession>
<proteinExistence type="predicted"/>
<dbReference type="Gene3D" id="3.90.380.10">
    <property type="entry name" value="Naphthalene 1,2-dioxygenase Alpha Subunit, Chain A, domain 1"/>
    <property type="match status" value="1"/>
</dbReference>
<organism evidence="7 8">
    <name type="scientific">Nitrospirillum amazonense</name>
    <dbReference type="NCBI Taxonomy" id="28077"/>
    <lineage>
        <taxon>Bacteria</taxon>
        <taxon>Pseudomonadati</taxon>
        <taxon>Pseudomonadota</taxon>
        <taxon>Alphaproteobacteria</taxon>
        <taxon>Rhodospirillales</taxon>
        <taxon>Azospirillaceae</taxon>
        <taxon>Nitrospirillum</taxon>
    </lineage>
</organism>
<evidence type="ECO:0000313" key="8">
    <source>
        <dbReference type="Proteomes" id="UP000318050"/>
    </source>
</evidence>
<protein>
    <submittedName>
        <fullName evidence="7">Vanillate O-demethylase monooxygenase subunit</fullName>
    </submittedName>
</protein>
<dbReference type="InterPro" id="IPR036922">
    <property type="entry name" value="Rieske_2Fe-2S_sf"/>
</dbReference>
<keyword evidence="7" id="KW-0503">Monooxygenase</keyword>
<keyword evidence="5" id="KW-0411">Iron-sulfur</keyword>
<dbReference type="InterPro" id="IPR044043">
    <property type="entry name" value="VanA_C_cat"/>
</dbReference>
<evidence type="ECO:0000313" key="7">
    <source>
        <dbReference type="EMBL" id="TWB50652.1"/>
    </source>
</evidence>
<dbReference type="InterPro" id="IPR050584">
    <property type="entry name" value="Cholesterol_7-desaturase"/>
</dbReference>
<dbReference type="EMBL" id="VITT01000023">
    <property type="protein sequence ID" value="TWB50652.1"/>
    <property type="molecule type" value="Genomic_DNA"/>
</dbReference>
<dbReference type="Gene3D" id="2.102.10.10">
    <property type="entry name" value="Rieske [2Fe-2S] iron-sulphur domain"/>
    <property type="match status" value="1"/>
</dbReference>
<dbReference type="Pfam" id="PF19112">
    <property type="entry name" value="VanA_C"/>
    <property type="match status" value="1"/>
</dbReference>
<dbReference type="GO" id="GO:0051537">
    <property type="term" value="F:2 iron, 2 sulfur cluster binding"/>
    <property type="evidence" value="ECO:0007669"/>
    <property type="project" value="UniProtKB-KW"/>
</dbReference>
<dbReference type="GO" id="GO:0046872">
    <property type="term" value="F:metal ion binding"/>
    <property type="evidence" value="ECO:0007669"/>
    <property type="project" value="UniProtKB-KW"/>
</dbReference>
<dbReference type="PROSITE" id="PS51296">
    <property type="entry name" value="RIESKE"/>
    <property type="match status" value="1"/>
</dbReference>
<dbReference type="Pfam" id="PF00355">
    <property type="entry name" value="Rieske"/>
    <property type="match status" value="1"/>
</dbReference>
<keyword evidence="3" id="KW-0560">Oxidoreductase</keyword>
<sequence length="343" mass="38652">MGFLRNAWYPAAWDKDVTDGTVAIRIIDHPIVLFRDEHGQVKALFDACPHRFAPLSRGKVRDGRLVCGYHGLEFGGSGACLRNPHGKGAVSSALAVRSYPVAERYGMLWVWMGEAAQAEESKLPVLPLFDEPDQTWVYGQLDVNANYELVIDNLLDLTHVEFLHPFLASPGNSERTTFRARQDGDQVNAFYDVVNEPITGLFRLLWEGAEDFANLKAYMHWQAPANLSLQTGMSIRETVQPDDPRINIMHLLVPQSEDVTRYFWAAGRNKARDSREVSGMLHYGTQNAFVNEDEPMIAAVRSRMRSNDLLAHKPALLPIDEAAIRARRILKGMIDKEQRQPAD</sequence>
<dbReference type="OrthoDB" id="9800776at2"/>
<gene>
    <name evidence="7" type="ORF">FBZ92_12372</name>
</gene>
<dbReference type="SUPFAM" id="SSF55961">
    <property type="entry name" value="Bet v1-like"/>
    <property type="match status" value="1"/>
</dbReference>
<evidence type="ECO:0000256" key="4">
    <source>
        <dbReference type="ARBA" id="ARBA00023004"/>
    </source>
</evidence>
<evidence type="ECO:0000256" key="2">
    <source>
        <dbReference type="ARBA" id="ARBA00022723"/>
    </source>
</evidence>
<keyword evidence="1" id="KW-0001">2Fe-2S</keyword>
<dbReference type="GO" id="GO:0004497">
    <property type="term" value="F:monooxygenase activity"/>
    <property type="evidence" value="ECO:0007669"/>
    <property type="project" value="UniProtKB-KW"/>
</dbReference>
<name>A0A560HVJ0_9PROT</name>
<evidence type="ECO:0000259" key="6">
    <source>
        <dbReference type="PROSITE" id="PS51296"/>
    </source>
</evidence>
<keyword evidence="4" id="KW-0408">Iron</keyword>
<evidence type="ECO:0000256" key="1">
    <source>
        <dbReference type="ARBA" id="ARBA00022714"/>
    </source>
</evidence>
<keyword evidence="2" id="KW-0479">Metal-binding</keyword>
<evidence type="ECO:0000256" key="3">
    <source>
        <dbReference type="ARBA" id="ARBA00023002"/>
    </source>
</evidence>